<organism evidence="3 4">
    <name type="scientific">Nyssa sinensis</name>
    <dbReference type="NCBI Taxonomy" id="561372"/>
    <lineage>
        <taxon>Eukaryota</taxon>
        <taxon>Viridiplantae</taxon>
        <taxon>Streptophyta</taxon>
        <taxon>Embryophyta</taxon>
        <taxon>Tracheophyta</taxon>
        <taxon>Spermatophyta</taxon>
        <taxon>Magnoliopsida</taxon>
        <taxon>eudicotyledons</taxon>
        <taxon>Gunneridae</taxon>
        <taxon>Pentapetalae</taxon>
        <taxon>asterids</taxon>
        <taxon>Cornales</taxon>
        <taxon>Nyssaceae</taxon>
        <taxon>Nyssa</taxon>
    </lineage>
</organism>
<sequence length="182" mass="20908">MLGEFALFVADDEKEPEMQIGFPTDVKHVAHIGWDGPAVDSPSWMKDFNSPPGFQSGPLNINQEVKDNPEIKWVSEDSRRTSSRAQNKAGQRVDPNARWFFNIRINNPRSIRKIKAIKAKPIHHKGLIGHYQTGPAGIKSRVGLTLRKPSRHPQKIKKKEIKGVVYYKWWVNKIKKIESHHF</sequence>
<dbReference type="PANTHER" id="PTHR46325">
    <property type="entry name" value="CRIB DOMAIN-CONTAINING PROTEIN RIC8"/>
    <property type="match status" value="1"/>
</dbReference>
<dbReference type="PROSITE" id="PS50108">
    <property type="entry name" value="CRIB"/>
    <property type="match status" value="1"/>
</dbReference>
<name>A0A5J5CAR0_9ASTE</name>
<dbReference type="InterPro" id="IPR000095">
    <property type="entry name" value="CRIB_dom"/>
</dbReference>
<dbReference type="PANTHER" id="PTHR46325:SF20">
    <property type="entry name" value="CRIB DOMAIN-CONTAINING PROTEIN RIC10"/>
    <property type="match status" value="1"/>
</dbReference>
<proteinExistence type="predicted"/>
<dbReference type="OrthoDB" id="4206278at2759"/>
<evidence type="ECO:0000256" key="1">
    <source>
        <dbReference type="SAM" id="MobiDB-lite"/>
    </source>
</evidence>
<protein>
    <recommendedName>
        <fullName evidence="2">CRIB domain-containing protein</fullName>
    </recommendedName>
</protein>
<dbReference type="Proteomes" id="UP000325577">
    <property type="component" value="Linkage Group LG0"/>
</dbReference>
<dbReference type="EMBL" id="CM018031">
    <property type="protein sequence ID" value="KAA8550731.1"/>
    <property type="molecule type" value="Genomic_DNA"/>
</dbReference>
<accession>A0A5J5CAR0</accession>
<dbReference type="SMART" id="SM00285">
    <property type="entry name" value="PBD"/>
    <property type="match status" value="1"/>
</dbReference>
<dbReference type="CDD" id="cd00132">
    <property type="entry name" value="CRIB"/>
    <property type="match status" value="1"/>
</dbReference>
<evidence type="ECO:0000259" key="2">
    <source>
        <dbReference type="PROSITE" id="PS50108"/>
    </source>
</evidence>
<evidence type="ECO:0000313" key="3">
    <source>
        <dbReference type="EMBL" id="KAA8550731.1"/>
    </source>
</evidence>
<feature type="region of interest" description="Disordered" evidence="1">
    <location>
        <begin position="43"/>
        <end position="62"/>
    </location>
</feature>
<reference evidence="3 4" key="1">
    <citation type="submission" date="2019-09" db="EMBL/GenBank/DDBJ databases">
        <title>A chromosome-level genome assembly of the Chinese tupelo Nyssa sinensis.</title>
        <authorList>
            <person name="Yang X."/>
            <person name="Kang M."/>
            <person name="Yang Y."/>
            <person name="Xiong H."/>
            <person name="Wang M."/>
            <person name="Zhang Z."/>
            <person name="Wang Z."/>
            <person name="Wu H."/>
            <person name="Ma T."/>
            <person name="Liu J."/>
            <person name="Xi Z."/>
        </authorList>
    </citation>
    <scope>NUCLEOTIDE SEQUENCE [LARGE SCALE GENOMIC DNA]</scope>
    <source>
        <strain evidence="3">J267</strain>
        <tissue evidence="3">Leaf</tissue>
    </source>
</reference>
<feature type="domain" description="CRIB" evidence="2">
    <location>
        <begin position="20"/>
        <end position="33"/>
    </location>
</feature>
<evidence type="ECO:0000313" key="4">
    <source>
        <dbReference type="Proteomes" id="UP000325577"/>
    </source>
</evidence>
<dbReference type="Pfam" id="PF00786">
    <property type="entry name" value="PBD"/>
    <property type="match status" value="1"/>
</dbReference>
<dbReference type="AlphaFoldDB" id="A0A5J5CAR0"/>
<gene>
    <name evidence="3" type="ORF">F0562_002415</name>
</gene>
<keyword evidence="4" id="KW-1185">Reference proteome</keyword>